<dbReference type="PANTHER" id="PTHR20842:SF0">
    <property type="entry name" value="ALPHA-ASPARTYL DIPEPTIDASE"/>
    <property type="match status" value="1"/>
</dbReference>
<reference evidence="6" key="2">
    <citation type="submission" date="2017-10" db="EMBL/GenBank/DDBJ databases">
        <authorList>
            <person name="Enke T.N."/>
            <person name="Cordero O.X."/>
        </authorList>
    </citation>
    <scope>NUCLEOTIDE SEQUENCE</scope>
    <source>
        <strain evidence="6">4G03</strain>
    </source>
</reference>
<name>A0A2G1BWP2_9FLAO</name>
<organism evidence="6 7">
    <name type="scientific">Tenacibaculum discolor</name>
    <dbReference type="NCBI Taxonomy" id="361581"/>
    <lineage>
        <taxon>Bacteria</taxon>
        <taxon>Pseudomonadati</taxon>
        <taxon>Bacteroidota</taxon>
        <taxon>Flavobacteriia</taxon>
        <taxon>Flavobacteriales</taxon>
        <taxon>Flavobacteriaceae</taxon>
        <taxon>Tenacibaculum</taxon>
    </lineage>
</organism>
<dbReference type="InterPro" id="IPR005320">
    <property type="entry name" value="Peptidase_S51"/>
</dbReference>
<accession>A0A2G1BWP2</accession>
<dbReference type="EMBL" id="PDUU01000003">
    <property type="protein sequence ID" value="PHN98436.1"/>
    <property type="molecule type" value="Genomic_DNA"/>
</dbReference>
<comment type="similarity">
    <text evidence="1">Belongs to the peptidase S51 family.</text>
</comment>
<evidence type="ECO:0000313" key="7">
    <source>
        <dbReference type="Proteomes" id="UP000222163"/>
    </source>
</evidence>
<keyword evidence="3" id="KW-0378">Hydrolase</keyword>
<proteinExistence type="inferred from homology"/>
<evidence type="ECO:0000313" key="8">
    <source>
        <dbReference type="Proteomes" id="UP001242342"/>
    </source>
</evidence>
<dbReference type="AlphaFoldDB" id="A0A2G1BWP2"/>
<dbReference type="InterPro" id="IPR029062">
    <property type="entry name" value="Class_I_gatase-like"/>
</dbReference>
<dbReference type="Proteomes" id="UP001242342">
    <property type="component" value="Unassembled WGS sequence"/>
</dbReference>
<keyword evidence="8" id="KW-1185">Reference proteome</keyword>
<evidence type="ECO:0000256" key="1">
    <source>
        <dbReference type="ARBA" id="ARBA00006534"/>
    </source>
</evidence>
<evidence type="ECO:0000313" key="6">
    <source>
        <dbReference type="EMBL" id="PHN98436.1"/>
    </source>
</evidence>
<keyword evidence="2" id="KW-0645">Protease</keyword>
<evidence type="ECO:0000256" key="2">
    <source>
        <dbReference type="ARBA" id="ARBA00022670"/>
    </source>
</evidence>
<dbReference type="Gene3D" id="3.40.50.880">
    <property type="match status" value="1"/>
</dbReference>
<dbReference type="EMBL" id="JAUYVU010000002">
    <property type="protein sequence ID" value="MDP2540475.1"/>
    <property type="molecule type" value="Genomic_DNA"/>
</dbReference>
<dbReference type="Pfam" id="PF03575">
    <property type="entry name" value="Peptidase_S51"/>
    <property type="match status" value="1"/>
</dbReference>
<evidence type="ECO:0000256" key="3">
    <source>
        <dbReference type="ARBA" id="ARBA00022801"/>
    </source>
</evidence>
<sequence>MTKLFLSSSFVDVSEFLEPFLGEELKNKRITFIPTASVPEEYKAYVTNDRKAFEKLGIIIEELNISNTGTSQIEQVIKKNDFIYISGGNTFYLLQELKTSGADKIILKEIKKGKPYIGASAGSIIMSKNIEYVEKMDDKVKAKNLDDYNALNVVSFYTLPHHTNEPFKKSVEEIMVDYKDKIDLIPISNTEVIQVNGENIKIIGTK</sequence>
<dbReference type="GO" id="GO:0008236">
    <property type="term" value="F:serine-type peptidase activity"/>
    <property type="evidence" value="ECO:0007669"/>
    <property type="project" value="UniProtKB-KW"/>
</dbReference>
<gene>
    <name evidence="6" type="ORF">CSC81_02795</name>
    <name evidence="5" type="ORF">Q8W23_03195</name>
</gene>
<reference evidence="6 7" key="1">
    <citation type="journal article" date="2016" name="Nat. Commun.">
        <title>Microbial interactions lead to rapid micro-scale successions on model marine particles.</title>
        <authorList>
            <person name="Datta M.S."/>
            <person name="Sliwerska E."/>
            <person name="Gore J."/>
            <person name="Polz M.F."/>
            <person name="Cordero O.X."/>
        </authorList>
    </citation>
    <scope>NUCLEOTIDE SEQUENCE [LARGE SCALE GENOMIC DNA]</scope>
    <source>
        <strain evidence="6 7">4G03</strain>
    </source>
</reference>
<dbReference type="SUPFAM" id="SSF52317">
    <property type="entry name" value="Class I glutamine amidotransferase-like"/>
    <property type="match status" value="1"/>
</dbReference>
<dbReference type="GO" id="GO:0006508">
    <property type="term" value="P:proteolysis"/>
    <property type="evidence" value="ECO:0007669"/>
    <property type="project" value="UniProtKB-KW"/>
</dbReference>
<evidence type="ECO:0000313" key="5">
    <source>
        <dbReference type="EMBL" id="MDP2540475.1"/>
    </source>
</evidence>
<keyword evidence="4" id="KW-0720">Serine protease</keyword>
<dbReference type="PANTHER" id="PTHR20842">
    <property type="entry name" value="PROTEASE S51 ALPHA-ASPARTYL DIPEPTIDASE"/>
    <property type="match status" value="1"/>
</dbReference>
<dbReference type="Proteomes" id="UP000222163">
    <property type="component" value="Unassembled WGS sequence"/>
</dbReference>
<dbReference type="RefSeq" id="WP_099214258.1">
    <property type="nucleotide sequence ID" value="NZ_JAUYVU010000002.1"/>
</dbReference>
<evidence type="ECO:0000256" key="4">
    <source>
        <dbReference type="ARBA" id="ARBA00022825"/>
    </source>
</evidence>
<reference evidence="5 8" key="3">
    <citation type="submission" date="2023-07" db="EMBL/GenBank/DDBJ databases">
        <title>Genome content predicts the carbon catabolic preferences of heterotrophic bacteria.</title>
        <authorList>
            <person name="Gralka M."/>
        </authorList>
    </citation>
    <scope>NUCLEOTIDE SEQUENCE [LARGE SCALE GENOMIC DNA]</scope>
    <source>
        <strain evidence="5 8">4G03</strain>
    </source>
</reference>
<protein>
    <submittedName>
        <fullName evidence="6">Peptidase S51</fullName>
    </submittedName>
    <submittedName>
        <fullName evidence="5">Type 1 glutamine amidotransferase-like domain-containing protein</fullName>
    </submittedName>
</protein>
<comment type="caution">
    <text evidence="6">The sequence shown here is derived from an EMBL/GenBank/DDBJ whole genome shotgun (WGS) entry which is preliminary data.</text>
</comment>